<reference evidence="2 3" key="1">
    <citation type="submission" date="2018-09" db="EMBL/GenBank/DDBJ databases">
        <title>Genomic investigation of the strawberry pathogen Phytophthora fragariae indicates pathogenicity is determined by transcriptional variation in three key races.</title>
        <authorList>
            <person name="Adams T.M."/>
            <person name="Armitage A.D."/>
            <person name="Sobczyk M.K."/>
            <person name="Bates H.J."/>
            <person name="Dunwell J.M."/>
            <person name="Nellist C.F."/>
            <person name="Harrison R.J."/>
        </authorList>
    </citation>
    <scope>NUCLEOTIDE SEQUENCE [LARGE SCALE GENOMIC DNA]</scope>
    <source>
        <strain evidence="2 3">SCRP324</strain>
    </source>
</reference>
<accession>A0A6A3ILD0</accession>
<evidence type="ECO:0000313" key="2">
    <source>
        <dbReference type="EMBL" id="KAE8982870.1"/>
    </source>
</evidence>
<dbReference type="Proteomes" id="UP000435112">
    <property type="component" value="Unassembled WGS sequence"/>
</dbReference>
<protein>
    <submittedName>
        <fullName evidence="2">Uncharacterized protein</fullName>
    </submittedName>
</protein>
<evidence type="ECO:0000313" key="3">
    <source>
        <dbReference type="Proteomes" id="UP000435112"/>
    </source>
</evidence>
<dbReference type="AlphaFoldDB" id="A0A6A3ILD0"/>
<dbReference type="EMBL" id="QXFU01002672">
    <property type="protein sequence ID" value="KAE8982870.1"/>
    <property type="molecule type" value="Genomic_DNA"/>
</dbReference>
<comment type="caution">
    <text evidence="2">The sequence shown here is derived from an EMBL/GenBank/DDBJ whole genome shotgun (WGS) entry which is preliminary data.</text>
</comment>
<proteinExistence type="predicted"/>
<feature type="region of interest" description="Disordered" evidence="1">
    <location>
        <begin position="15"/>
        <end position="67"/>
    </location>
</feature>
<organism evidence="2 3">
    <name type="scientific">Phytophthora rubi</name>
    <dbReference type="NCBI Taxonomy" id="129364"/>
    <lineage>
        <taxon>Eukaryota</taxon>
        <taxon>Sar</taxon>
        <taxon>Stramenopiles</taxon>
        <taxon>Oomycota</taxon>
        <taxon>Peronosporomycetes</taxon>
        <taxon>Peronosporales</taxon>
        <taxon>Peronosporaceae</taxon>
        <taxon>Phytophthora</taxon>
    </lineage>
</organism>
<evidence type="ECO:0000256" key="1">
    <source>
        <dbReference type="SAM" id="MobiDB-lite"/>
    </source>
</evidence>
<name>A0A6A3ILD0_9STRA</name>
<gene>
    <name evidence="2" type="ORF">PR002_g23407</name>
</gene>
<feature type="compositionally biased region" description="Low complexity" evidence="1">
    <location>
        <begin position="30"/>
        <end position="42"/>
    </location>
</feature>
<sequence length="92" mass="8945">MYCMLGGPVNINAIFGGPGHGDGTDPAELAATSNTTASASSSGAGGATVHDHDHEETESSSSASSADNAAQSLGASIVAVHLVALVAMVLHL</sequence>